<name>A0A6B3NHL5_9CYAN</name>
<dbReference type="NCBIfam" id="TIGR03609">
    <property type="entry name" value="S_layer_CsaB"/>
    <property type="match status" value="1"/>
</dbReference>
<dbReference type="PANTHER" id="PTHR36836:SF1">
    <property type="entry name" value="COLANIC ACID BIOSYNTHESIS PROTEIN WCAK"/>
    <property type="match status" value="1"/>
</dbReference>
<keyword evidence="2" id="KW-0808">Transferase</keyword>
<dbReference type="InterPro" id="IPR019896">
    <property type="entry name" value="Polysacch_pyruvyl_Trfase_CsaB"/>
</dbReference>
<gene>
    <name evidence="2" type="primary">csaB</name>
    <name evidence="2" type="ORF">F6J89_27105</name>
</gene>
<organism evidence="2">
    <name type="scientific">Symploca sp. SIO1C4</name>
    <dbReference type="NCBI Taxonomy" id="2607765"/>
    <lineage>
        <taxon>Bacteria</taxon>
        <taxon>Bacillati</taxon>
        <taxon>Cyanobacteriota</taxon>
        <taxon>Cyanophyceae</taxon>
        <taxon>Coleofasciculales</taxon>
        <taxon>Coleofasciculaceae</taxon>
        <taxon>Symploca</taxon>
    </lineage>
</organism>
<comment type="caution">
    <text evidence="2">The sequence shown here is derived from an EMBL/GenBank/DDBJ whole genome shotgun (WGS) entry which is preliminary data.</text>
</comment>
<protein>
    <submittedName>
        <fullName evidence="2">Polysaccharide pyruvyl transferase CsaB</fullName>
    </submittedName>
</protein>
<evidence type="ECO:0000313" key="2">
    <source>
        <dbReference type="EMBL" id="NER31190.1"/>
    </source>
</evidence>
<dbReference type="InterPro" id="IPR007345">
    <property type="entry name" value="Polysacch_pyruvyl_Trfase"/>
</dbReference>
<dbReference type="EMBL" id="JAAHFQ010000743">
    <property type="protein sequence ID" value="NER31190.1"/>
    <property type="molecule type" value="Genomic_DNA"/>
</dbReference>
<proteinExistence type="predicted"/>
<dbReference type="AlphaFoldDB" id="A0A6B3NHL5"/>
<reference evidence="2" key="1">
    <citation type="submission" date="2019-11" db="EMBL/GenBank/DDBJ databases">
        <title>Genomic insights into an expanded diversity of filamentous marine cyanobacteria reveals the extraordinary biosynthetic potential of Moorea and Okeania.</title>
        <authorList>
            <person name="Ferreira Leao T."/>
            <person name="Wang M."/>
            <person name="Moss N."/>
            <person name="Da Silva R."/>
            <person name="Sanders J."/>
            <person name="Nurk S."/>
            <person name="Gurevich A."/>
            <person name="Humphrey G."/>
            <person name="Reher R."/>
            <person name="Zhu Q."/>
            <person name="Belda-Ferre P."/>
            <person name="Glukhov E."/>
            <person name="Rex R."/>
            <person name="Dorrestein P.C."/>
            <person name="Knight R."/>
            <person name="Pevzner P."/>
            <person name="Gerwick W.H."/>
            <person name="Gerwick L."/>
        </authorList>
    </citation>
    <scope>NUCLEOTIDE SEQUENCE</scope>
    <source>
        <strain evidence="2">SIO1C4</strain>
    </source>
</reference>
<dbReference type="GO" id="GO:0016740">
    <property type="term" value="F:transferase activity"/>
    <property type="evidence" value="ECO:0007669"/>
    <property type="project" value="UniProtKB-KW"/>
</dbReference>
<sequence length="351" mass="38612">MGQTRAILCGYYGKGNGGDEALLASLLQMLPEQITPLVLSAIPAQTSKRYGVESCNRMSALQVIRAMHHSDAFIWGGGSLIQDATSIRNPLYYCGLMGLAQQLGLKTIAWAQGIGPLQHQLTRFVGRQSFAGCTAVSVRDSASAAFLADWQIPFLQAPDPVWALDSLPVKGLWDLPAPRVAVTWRSHSSLTPKRLANLTKALVDFQKATQTCILLVPFQVSQDLSIAQSIAAELTGSHQILIIEEPRQLKGLFRGVEMVIGMRYHSLIMAAAQECRCFALSYDPKVTQLMAQLNLPGWDLAKLPEDPNFISQTWLQHYVNGNSLNSDQIQSLVDRAMMHREVLLEVFPTPS</sequence>
<dbReference type="Pfam" id="PF04230">
    <property type="entry name" value="PS_pyruv_trans"/>
    <property type="match status" value="1"/>
</dbReference>
<feature type="domain" description="Polysaccharide pyruvyl transferase" evidence="1">
    <location>
        <begin position="16"/>
        <end position="284"/>
    </location>
</feature>
<evidence type="ECO:0000259" key="1">
    <source>
        <dbReference type="Pfam" id="PF04230"/>
    </source>
</evidence>
<dbReference type="PANTHER" id="PTHR36836">
    <property type="entry name" value="COLANIC ACID BIOSYNTHESIS PROTEIN WCAK"/>
    <property type="match status" value="1"/>
</dbReference>
<accession>A0A6B3NHL5</accession>